<evidence type="ECO:0000256" key="1">
    <source>
        <dbReference type="SAM" id="MobiDB-lite"/>
    </source>
</evidence>
<proteinExistence type="predicted"/>
<name>A0A2J7ZJF3_9CHLO</name>
<feature type="non-terminal residue" evidence="3">
    <location>
        <position position="1"/>
    </location>
</feature>
<feature type="compositionally biased region" description="Low complexity" evidence="1">
    <location>
        <begin position="29"/>
        <end position="47"/>
    </location>
</feature>
<reference evidence="3 4" key="1">
    <citation type="journal article" date="2017" name="Mol. Biol. Evol.">
        <title>The 4-celled Tetrabaena socialis nuclear genome reveals the essential components for genetic control of cell number at the origin of multicellularity in the volvocine lineage.</title>
        <authorList>
            <person name="Featherston J."/>
            <person name="Arakaki Y."/>
            <person name="Hanschen E.R."/>
            <person name="Ferris P.J."/>
            <person name="Michod R.E."/>
            <person name="Olson B.J.S.C."/>
            <person name="Nozaki H."/>
            <person name="Durand P.M."/>
        </authorList>
    </citation>
    <scope>NUCLEOTIDE SEQUENCE [LARGE SCALE GENOMIC DNA]</scope>
    <source>
        <strain evidence="3 4">NIES-571</strain>
    </source>
</reference>
<feature type="compositionally biased region" description="Low complexity" evidence="1">
    <location>
        <begin position="1"/>
        <end position="18"/>
    </location>
</feature>
<accession>A0A2J7ZJF3</accession>
<dbReference type="InterPro" id="IPR015925">
    <property type="entry name" value="Ryanodine_IP3_receptor"/>
</dbReference>
<dbReference type="AlphaFoldDB" id="A0A2J7ZJF3"/>
<dbReference type="PANTHER" id="PTHR13715">
    <property type="entry name" value="RYANODINE RECEPTOR AND IP3 RECEPTOR"/>
    <property type="match status" value="1"/>
</dbReference>
<comment type="caution">
    <text evidence="3">The sequence shown here is derived from an EMBL/GenBank/DDBJ whole genome shotgun (WGS) entry which is preliminary data.</text>
</comment>
<evidence type="ECO:0000259" key="2">
    <source>
        <dbReference type="Pfam" id="PF08454"/>
    </source>
</evidence>
<gene>
    <name evidence="3" type="ORF">TSOC_013791</name>
</gene>
<feature type="region of interest" description="Disordered" evidence="1">
    <location>
        <begin position="1"/>
        <end position="90"/>
    </location>
</feature>
<sequence>AVLRVVPSSPSSPSTTRSAGEKSRATITRADSGASAAAKSRASITRADSQKIEAGKKGPGPVAEANEDGTEGGSDEEDEDEEEEETQFEQRATRLNEAGDVYKFNKVLLDVLKLMVEGHNKSLQLLLQSQPQSTSPIDLVVEAVELLNVLQDNVPTALANGDSEASDLMVRVCLFVQEMVQVSWE</sequence>
<evidence type="ECO:0000313" key="4">
    <source>
        <dbReference type="Proteomes" id="UP000236333"/>
    </source>
</evidence>
<dbReference type="PANTHER" id="PTHR13715:SF99">
    <property type="entry name" value="INOSITOL 1,4,5-TRISPHOSPHATE RECEPTOR-LIKE PROTEIN A"/>
    <property type="match status" value="1"/>
</dbReference>
<dbReference type="GO" id="GO:0006816">
    <property type="term" value="P:calcium ion transport"/>
    <property type="evidence" value="ECO:0007669"/>
    <property type="project" value="InterPro"/>
</dbReference>
<keyword evidence="4" id="KW-1185">Reference proteome</keyword>
<dbReference type="Proteomes" id="UP000236333">
    <property type="component" value="Unassembled WGS sequence"/>
</dbReference>
<evidence type="ECO:0000313" key="3">
    <source>
        <dbReference type="EMBL" id="PNH00399.1"/>
    </source>
</evidence>
<organism evidence="3 4">
    <name type="scientific">Tetrabaena socialis</name>
    <dbReference type="NCBI Taxonomy" id="47790"/>
    <lineage>
        <taxon>Eukaryota</taxon>
        <taxon>Viridiplantae</taxon>
        <taxon>Chlorophyta</taxon>
        <taxon>core chlorophytes</taxon>
        <taxon>Chlorophyceae</taxon>
        <taxon>CS clade</taxon>
        <taxon>Chlamydomonadales</taxon>
        <taxon>Tetrabaenaceae</taxon>
        <taxon>Tetrabaena</taxon>
    </lineage>
</organism>
<dbReference type="EMBL" id="PGGS01001437">
    <property type="protein sequence ID" value="PNH00399.1"/>
    <property type="molecule type" value="Genomic_DNA"/>
</dbReference>
<dbReference type="InterPro" id="IPR013662">
    <property type="entry name" value="RIH_assoc-dom"/>
</dbReference>
<protein>
    <recommendedName>
        <fullName evidence="2">RyR/IP3R Homology associated domain-containing protein</fullName>
    </recommendedName>
</protein>
<dbReference type="Pfam" id="PF08454">
    <property type="entry name" value="RIH_assoc"/>
    <property type="match status" value="1"/>
</dbReference>
<feature type="domain" description="RyR/IP3R Homology associated" evidence="2">
    <location>
        <begin position="104"/>
        <end position="182"/>
    </location>
</feature>
<feature type="compositionally biased region" description="Acidic residues" evidence="1">
    <location>
        <begin position="65"/>
        <end position="87"/>
    </location>
</feature>